<dbReference type="Pfam" id="PF12860">
    <property type="entry name" value="PAS_7"/>
    <property type="match status" value="1"/>
</dbReference>
<dbReference type="SUPFAM" id="SSF55073">
    <property type="entry name" value="Nucleotide cyclase"/>
    <property type="match status" value="1"/>
</dbReference>
<dbReference type="PROSITE" id="PS50883">
    <property type="entry name" value="EAL"/>
    <property type="match status" value="1"/>
</dbReference>
<dbReference type="SMART" id="SM00052">
    <property type="entry name" value="EAL"/>
    <property type="match status" value="1"/>
</dbReference>
<evidence type="ECO:0000259" key="2">
    <source>
        <dbReference type="PROSITE" id="PS50883"/>
    </source>
</evidence>
<feature type="transmembrane region" description="Helical" evidence="1">
    <location>
        <begin position="128"/>
        <end position="147"/>
    </location>
</feature>
<dbReference type="AlphaFoldDB" id="A0A4D7QPD5"/>
<dbReference type="Gene3D" id="3.30.70.270">
    <property type="match status" value="1"/>
</dbReference>
<organism evidence="4 5">
    <name type="scientific">Phreatobacter aquaticus</name>
    <dbReference type="NCBI Taxonomy" id="2570229"/>
    <lineage>
        <taxon>Bacteria</taxon>
        <taxon>Pseudomonadati</taxon>
        <taxon>Pseudomonadota</taxon>
        <taxon>Alphaproteobacteria</taxon>
        <taxon>Hyphomicrobiales</taxon>
        <taxon>Phreatobacteraceae</taxon>
        <taxon>Phreatobacter</taxon>
    </lineage>
</organism>
<dbReference type="EMBL" id="CP039865">
    <property type="protein sequence ID" value="QCK88321.1"/>
    <property type="molecule type" value="Genomic_DNA"/>
</dbReference>
<evidence type="ECO:0000256" key="1">
    <source>
        <dbReference type="SAM" id="Phobius"/>
    </source>
</evidence>
<proteinExistence type="predicted"/>
<dbReference type="SUPFAM" id="SSF141868">
    <property type="entry name" value="EAL domain-like"/>
    <property type="match status" value="1"/>
</dbReference>
<dbReference type="InterPro" id="IPR000160">
    <property type="entry name" value="GGDEF_dom"/>
</dbReference>
<dbReference type="InterPro" id="IPR052155">
    <property type="entry name" value="Biofilm_reg_signaling"/>
</dbReference>
<dbReference type="CDD" id="cd01949">
    <property type="entry name" value="GGDEF"/>
    <property type="match status" value="1"/>
</dbReference>
<keyword evidence="1" id="KW-1133">Transmembrane helix</keyword>
<dbReference type="InterPro" id="IPR029787">
    <property type="entry name" value="Nucleotide_cyclase"/>
</dbReference>
<sequence length="772" mass="84438">MPLNAEAQMSTERNQKRDFPVEIYISMVDSLFAELRTFLLGAMVAFVAAVYASSISPEPVLAVCALLLGVVGIARAVHILSYRHYRGDVQTFEAARQWERAYTIGANIYVFLLGVWCFASFYLSTSAVAQLFSLALVLAHMVGVTGRNFANERFVDMQIVLLATPVILGLVLTGNIDFILLAGFFLPFFVGVRSVAARLRDILLNAVIAQRDVSVLATRFDTALNNMPHGIAMFDSHGRLVVVNKRWSELLPGDTNLLKSGVRGEAILAAYADSGVVSAADHARIVEVIRRRPDDRVPLKFDLGSHDRHFSLTFQPMGNGGLVIVVEDMTAQRQSEERIDHMAKHDALTNLPNRNLFTERLESALAVAPDALLAVLFVDLDNFKQVNDTLGLPIGDSLLIEVADRLKFTVGENDLVARFGADEFVVLQVDASCVNEVTALAGRIIAALQDIIQIDDTSISCGASVGIALAPRDGTEADQLIKCADMALNRAKAGGKGMLHFYEEEMDRQAQARRATEMDLRKAIQSNELAVYFQPLLNLKSLTVTTCEALVRWPHPTRGMISPAEFIPIAEETGLIIELGRQVIVKACTACAAWPGDVRVAVNLSSIQFERDDVVALVEDALAASGLAPDRLELEITETLLLKDSDGILKVLQQLRSMGVRIALDDFGTGYSSLSYLHKFPLQKVKIDRSFLKNIETDQRSVKLLHGVSRLGAELGLTVVVEGVETHAQMRIVDQPGAVTEIQGFILSPAVPDKDLQSLLGRNNQAVMKKVA</sequence>
<dbReference type="Pfam" id="PF00990">
    <property type="entry name" value="GGDEF"/>
    <property type="match status" value="1"/>
</dbReference>
<accession>A0A4D7QPD5</accession>
<name>A0A4D7QPD5_9HYPH</name>
<gene>
    <name evidence="4" type="ORF">E8L99_22435</name>
</gene>
<evidence type="ECO:0000313" key="4">
    <source>
        <dbReference type="EMBL" id="QCK88321.1"/>
    </source>
</evidence>
<feature type="domain" description="GGDEF" evidence="3">
    <location>
        <begin position="371"/>
        <end position="504"/>
    </location>
</feature>
<keyword evidence="5" id="KW-1185">Reference proteome</keyword>
<dbReference type="Gene3D" id="3.20.20.450">
    <property type="entry name" value="EAL domain"/>
    <property type="match status" value="1"/>
</dbReference>
<feature type="transmembrane region" description="Helical" evidence="1">
    <location>
        <begin position="35"/>
        <end position="54"/>
    </location>
</feature>
<dbReference type="InterPro" id="IPR001633">
    <property type="entry name" value="EAL_dom"/>
</dbReference>
<dbReference type="Proteomes" id="UP000298588">
    <property type="component" value="Chromosome"/>
</dbReference>
<feature type="transmembrane region" description="Helical" evidence="1">
    <location>
        <begin position="60"/>
        <end position="80"/>
    </location>
</feature>
<evidence type="ECO:0000259" key="3">
    <source>
        <dbReference type="PROSITE" id="PS50887"/>
    </source>
</evidence>
<feature type="domain" description="EAL" evidence="2">
    <location>
        <begin position="513"/>
        <end position="764"/>
    </location>
</feature>
<reference evidence="4 5" key="1">
    <citation type="submission" date="2019-04" db="EMBL/GenBank/DDBJ databases">
        <title>Phreatobacter aquaticus sp. nov.</title>
        <authorList>
            <person name="Choi A."/>
            <person name="Baek K."/>
        </authorList>
    </citation>
    <scope>NUCLEOTIDE SEQUENCE [LARGE SCALE GENOMIC DNA]</scope>
    <source>
        <strain evidence="4 5">NMCR1094</strain>
    </source>
</reference>
<feature type="transmembrane region" description="Helical" evidence="1">
    <location>
        <begin position="101"/>
        <end position="122"/>
    </location>
</feature>
<dbReference type="Pfam" id="PF00563">
    <property type="entry name" value="EAL"/>
    <property type="match status" value="1"/>
</dbReference>
<dbReference type="OrthoDB" id="9814202at2"/>
<dbReference type="InterPro" id="IPR035919">
    <property type="entry name" value="EAL_sf"/>
</dbReference>
<dbReference type="CDD" id="cd01948">
    <property type="entry name" value="EAL"/>
    <property type="match status" value="1"/>
</dbReference>
<feature type="transmembrane region" description="Helical" evidence="1">
    <location>
        <begin position="159"/>
        <end position="190"/>
    </location>
</feature>
<dbReference type="InterPro" id="IPR043128">
    <property type="entry name" value="Rev_trsase/Diguanyl_cyclase"/>
</dbReference>
<dbReference type="RefSeq" id="WP_137101648.1">
    <property type="nucleotide sequence ID" value="NZ_CP039865.1"/>
</dbReference>
<dbReference type="PROSITE" id="PS50887">
    <property type="entry name" value="GGDEF"/>
    <property type="match status" value="1"/>
</dbReference>
<evidence type="ECO:0000313" key="5">
    <source>
        <dbReference type="Proteomes" id="UP000298588"/>
    </source>
</evidence>
<keyword evidence="1" id="KW-0472">Membrane</keyword>
<dbReference type="Gene3D" id="3.30.450.20">
    <property type="entry name" value="PAS domain"/>
    <property type="match status" value="1"/>
</dbReference>
<dbReference type="PANTHER" id="PTHR44757:SF2">
    <property type="entry name" value="BIOFILM ARCHITECTURE MAINTENANCE PROTEIN MBAA"/>
    <property type="match status" value="1"/>
</dbReference>
<protein>
    <submittedName>
        <fullName evidence="4">EAL domain-containing protein</fullName>
    </submittedName>
</protein>
<dbReference type="NCBIfam" id="TIGR00254">
    <property type="entry name" value="GGDEF"/>
    <property type="match status" value="1"/>
</dbReference>
<dbReference type="PANTHER" id="PTHR44757">
    <property type="entry name" value="DIGUANYLATE CYCLASE DGCP"/>
    <property type="match status" value="1"/>
</dbReference>
<keyword evidence="1" id="KW-0812">Transmembrane</keyword>
<dbReference type="SMART" id="SM00267">
    <property type="entry name" value="GGDEF"/>
    <property type="match status" value="1"/>
</dbReference>
<dbReference type="KEGG" id="paqt:E8L99_22435"/>